<comment type="caution">
    <text evidence="1">The sequence shown here is derived from an EMBL/GenBank/DDBJ whole genome shotgun (WGS) entry which is preliminary data.</text>
</comment>
<evidence type="ECO:0000313" key="2">
    <source>
        <dbReference type="Proteomes" id="UP001316803"/>
    </source>
</evidence>
<dbReference type="EMBL" id="JAKLMC020000020">
    <property type="protein sequence ID" value="KAK5951368.1"/>
    <property type="molecule type" value="Genomic_DNA"/>
</dbReference>
<proteinExistence type="predicted"/>
<reference evidence="1 2" key="1">
    <citation type="submission" date="2022-12" db="EMBL/GenBank/DDBJ databases">
        <title>Genomic features and morphological characterization of a novel Knufia sp. strain isolated from spacecraft assembly facility.</title>
        <authorList>
            <person name="Teixeira M."/>
            <person name="Chander A.M."/>
            <person name="Stajich J.E."/>
            <person name="Venkateswaran K."/>
        </authorList>
    </citation>
    <scope>NUCLEOTIDE SEQUENCE [LARGE SCALE GENOMIC DNA]</scope>
    <source>
        <strain evidence="1 2">FJI-L2-BK-P2</strain>
    </source>
</reference>
<keyword evidence="2" id="KW-1185">Reference proteome</keyword>
<organism evidence="1 2">
    <name type="scientific">Knufia fluminis</name>
    <dbReference type="NCBI Taxonomy" id="191047"/>
    <lineage>
        <taxon>Eukaryota</taxon>
        <taxon>Fungi</taxon>
        <taxon>Dikarya</taxon>
        <taxon>Ascomycota</taxon>
        <taxon>Pezizomycotina</taxon>
        <taxon>Eurotiomycetes</taxon>
        <taxon>Chaetothyriomycetidae</taxon>
        <taxon>Chaetothyriales</taxon>
        <taxon>Trichomeriaceae</taxon>
        <taxon>Knufia</taxon>
    </lineage>
</organism>
<dbReference type="Proteomes" id="UP001316803">
    <property type="component" value="Unassembled WGS sequence"/>
</dbReference>
<evidence type="ECO:0000313" key="1">
    <source>
        <dbReference type="EMBL" id="KAK5951368.1"/>
    </source>
</evidence>
<protein>
    <submittedName>
        <fullName evidence="1">Uncharacterized protein</fullName>
    </submittedName>
</protein>
<gene>
    <name evidence="1" type="ORF">OHC33_007424</name>
</gene>
<accession>A0AAN8EH30</accession>
<sequence>MPQIHDLPNEVLQNILSQACACEDIIPASGLIDDRIGHGHGQRCGIRAVSRLWCDIEWSIRWAEVKADSNRMYGTSKALGEVEHYFRESWMACAQSEARGEIVLTDKRKPAQQRRVILRISRGRLRAMGDRE</sequence>
<name>A0AAN8EH30_9EURO</name>
<dbReference type="AlphaFoldDB" id="A0AAN8EH30"/>